<dbReference type="Pfam" id="PF09826">
    <property type="entry name" value="Beta_propel"/>
    <property type="match status" value="1"/>
</dbReference>
<dbReference type="InterPro" id="IPR019198">
    <property type="entry name" value="Beta_propeller_containing"/>
</dbReference>
<evidence type="ECO:0000313" key="2">
    <source>
        <dbReference type="EMBL" id="CAJ1956499.1"/>
    </source>
</evidence>
<evidence type="ECO:0000313" key="3">
    <source>
        <dbReference type="Proteomes" id="UP001295423"/>
    </source>
</evidence>
<feature type="region of interest" description="Disordered" evidence="1">
    <location>
        <begin position="1"/>
        <end position="44"/>
    </location>
</feature>
<feature type="compositionally biased region" description="Basic and acidic residues" evidence="1">
    <location>
        <begin position="30"/>
        <end position="39"/>
    </location>
</feature>
<proteinExistence type="predicted"/>
<evidence type="ECO:0000256" key="1">
    <source>
        <dbReference type="SAM" id="MobiDB-lite"/>
    </source>
</evidence>
<dbReference type="AlphaFoldDB" id="A0AAD2FZ91"/>
<comment type="caution">
    <text evidence="2">The sequence shown here is derived from an EMBL/GenBank/DDBJ whole genome shotgun (WGS) entry which is preliminary data.</text>
</comment>
<keyword evidence="3" id="KW-1185">Reference proteome</keyword>
<sequence length="857" mass="94145">MGAEIPQGGDAASTSTPKPETAPPMNDPKPVVKDPEKNVSEQPSKQGRNICMVLLLSAVLLAVILALVPDWGEDKEETKVETEAKSKPLAKVFEPILPVFGENITKGYDNVAELEDDLRQFGFMTLNQQMSGFIGGGGWGCGGGYYLREPDVMEDIAMDGAAPPGAPDGGAAADSPADKVNFDGVDDFGTNNQEESIDTADQAKSDGTFIYASYGDTLVVWNVTDGEILSKVQMPKIDIEKTNDQDKLDGPYGHYYRWTPKPNIEAILLEGDNLAIVVTGYGAEHESKLTEPAPICNYLGTRIMIYDINGGEPRFLRQQDVHGFFKQAYSVDGVGHVVTQASIDTWTHLREPIQRWKFEGLTDEEYEAESVRIAQEQVPMFASKLANLLGSVDLTRLSLFVSSIDDEDTLDGIMSQLRVADSIAMVGSFKINDDTASTSTELEVSLAGTTQPGYWGDVYANANMIIIADKGYEWVADKEEYAEMTFLVGFRLDGASAKHEVVGSVFGKPLNPYSLDMVEKDGEFNIRIATTITFWNGFILTDQGGGEMIDSWVGTGISSEPADNNDESNTWNEIVVLGTNGPNGSLLEKKSGVRLGKPNERFTAVRFLDDIAYAVTFERIDPLYTVDLSNPNDIKVLGELEVTGFSEYLHPIEGGKILAVGQETDDRGSVIGLQISLFGASDPTDLSLIDRLVLLNEENGSTSSGASWEPKAFRYFTVNDIGILIIPVTKYYWRNWAIDEMPPPMEDQLTLVEDEGAPVPLDEDEWYPPQQRDNFDGFELFTIENDVISRYFAIDHEDFNNLGITSCQNWCGNLPERSFVVDGDLITMKGQSVLSTDLNTERVAWSTNMQQAVCCSA</sequence>
<organism evidence="2 3">
    <name type="scientific">Cylindrotheca closterium</name>
    <dbReference type="NCBI Taxonomy" id="2856"/>
    <lineage>
        <taxon>Eukaryota</taxon>
        <taxon>Sar</taxon>
        <taxon>Stramenopiles</taxon>
        <taxon>Ochrophyta</taxon>
        <taxon>Bacillariophyta</taxon>
        <taxon>Bacillariophyceae</taxon>
        <taxon>Bacillariophycidae</taxon>
        <taxon>Bacillariales</taxon>
        <taxon>Bacillariaceae</taxon>
        <taxon>Cylindrotheca</taxon>
    </lineage>
</organism>
<dbReference type="Proteomes" id="UP001295423">
    <property type="component" value="Unassembled WGS sequence"/>
</dbReference>
<protein>
    <recommendedName>
        <fullName evidence="4">Beta propeller domain protein</fullName>
    </recommendedName>
</protein>
<evidence type="ECO:0008006" key="4">
    <source>
        <dbReference type="Google" id="ProtNLM"/>
    </source>
</evidence>
<reference evidence="2" key="1">
    <citation type="submission" date="2023-08" db="EMBL/GenBank/DDBJ databases">
        <authorList>
            <person name="Audoor S."/>
            <person name="Bilcke G."/>
        </authorList>
    </citation>
    <scope>NUCLEOTIDE SEQUENCE</scope>
</reference>
<dbReference type="EMBL" id="CAKOGP040001914">
    <property type="protein sequence ID" value="CAJ1956499.1"/>
    <property type="molecule type" value="Genomic_DNA"/>
</dbReference>
<name>A0AAD2FZ91_9STRA</name>
<accession>A0AAD2FZ91</accession>
<feature type="compositionally biased region" description="Low complexity" evidence="1">
    <location>
        <begin position="159"/>
        <end position="175"/>
    </location>
</feature>
<gene>
    <name evidence="2" type="ORF">CYCCA115_LOCUS16263</name>
</gene>
<feature type="region of interest" description="Disordered" evidence="1">
    <location>
        <begin position="159"/>
        <end position="181"/>
    </location>
</feature>